<dbReference type="PANTHER" id="PTHR42840:SF3">
    <property type="entry name" value="BINDING ROSSMANN FOLD OXIDOREDUCTASE, PUTATIVE (AFU_ORTHOLOGUE AFUA_2G10240)-RELATED"/>
    <property type="match status" value="1"/>
</dbReference>
<dbReference type="SUPFAM" id="SSF55347">
    <property type="entry name" value="Glyceraldehyde-3-phosphate dehydrogenase-like, C-terminal domain"/>
    <property type="match status" value="1"/>
</dbReference>
<dbReference type="SUPFAM" id="SSF51735">
    <property type="entry name" value="NAD(P)-binding Rossmann-fold domains"/>
    <property type="match status" value="1"/>
</dbReference>
<dbReference type="Gene3D" id="3.40.50.720">
    <property type="entry name" value="NAD(P)-binding Rossmann-like Domain"/>
    <property type="match status" value="1"/>
</dbReference>
<gene>
    <name evidence="6" type="ORF">DBZ45_22165</name>
</gene>
<dbReference type="EMBL" id="QLNP01000105">
    <property type="protein sequence ID" value="RAM35279.1"/>
    <property type="molecule type" value="Genomic_DNA"/>
</dbReference>
<dbReference type="GO" id="GO:0016491">
    <property type="term" value="F:oxidoreductase activity"/>
    <property type="evidence" value="ECO:0007669"/>
    <property type="project" value="UniProtKB-KW"/>
</dbReference>
<proteinExistence type="inferred from homology"/>
<dbReference type="Pfam" id="PF01408">
    <property type="entry name" value="GFO_IDH_MocA"/>
    <property type="match status" value="1"/>
</dbReference>
<dbReference type="AlphaFoldDB" id="A0A328H9P0"/>
<dbReference type="InterPro" id="IPR036291">
    <property type="entry name" value="NAD(P)-bd_dom_sf"/>
</dbReference>
<dbReference type="OrthoDB" id="256869at2"/>
<keyword evidence="2" id="KW-0560">Oxidoreductase</keyword>
<evidence type="ECO:0000259" key="4">
    <source>
        <dbReference type="Pfam" id="PF01408"/>
    </source>
</evidence>
<feature type="domain" description="Gfo/Idh/MocA-like oxidoreductase N-terminal" evidence="4">
    <location>
        <begin position="3"/>
        <end position="120"/>
    </location>
</feature>
<feature type="domain" description="GFO/IDH/MocA-like oxidoreductase" evidence="5">
    <location>
        <begin position="128"/>
        <end position="248"/>
    </location>
</feature>
<evidence type="ECO:0000256" key="2">
    <source>
        <dbReference type="ARBA" id="ARBA00023002"/>
    </source>
</evidence>
<dbReference type="Gene3D" id="3.30.360.10">
    <property type="entry name" value="Dihydrodipicolinate Reductase, domain 2"/>
    <property type="match status" value="1"/>
</dbReference>
<dbReference type="Proteomes" id="UP000249166">
    <property type="component" value="Unassembled WGS sequence"/>
</dbReference>
<evidence type="ECO:0000259" key="5">
    <source>
        <dbReference type="Pfam" id="PF22725"/>
    </source>
</evidence>
<dbReference type="InterPro" id="IPR000683">
    <property type="entry name" value="Gfo/Idh/MocA-like_OxRdtase_N"/>
</dbReference>
<comment type="similarity">
    <text evidence="1">Belongs to the Gfo/Idh/MocA family.</text>
</comment>
<dbReference type="RefSeq" id="WP_111905948.1">
    <property type="nucleotide sequence ID" value="NZ_QLNP01000105.1"/>
</dbReference>
<dbReference type="PANTHER" id="PTHR42840">
    <property type="entry name" value="NAD(P)-BINDING ROSSMANN-FOLD SUPERFAMILY PROTEIN-RELATED"/>
    <property type="match status" value="1"/>
</dbReference>
<sequence length="337" mass="35987">MQRFALVGAGYIGSVHAANLAAHPDVDFRLVFDVDQDRAKALAVKHGTRAAANLEEVFDSSSIDAVFIASSTDTHAAHLRRAAEAGVAVLCEKPIDLDLGQARETAAFAAKHAVPVMVDFNRRFDRDYAELKRIVDAGEIGDVELIQLTSRGPAMPPLSYIATSGGQMRDQTVHFFDLVRWLTGADPVEVFATGSALAEPRLAEYGDVDTSVVSLRLPGGALVQIDCARRTGYGYDERIEIMGSAGMAEAGRHRAGAVSRYYSGKVVDDGMHPGWFERVQPTYAAALAHFVAALENGKAGDGGSSVTPSLEDGLKAQAIAEAATLSLRTGRTETIHY</sequence>
<dbReference type="Pfam" id="PF22725">
    <property type="entry name" value="GFO_IDH_MocA_C3"/>
    <property type="match status" value="1"/>
</dbReference>
<evidence type="ECO:0000313" key="6">
    <source>
        <dbReference type="EMBL" id="RAM35279.1"/>
    </source>
</evidence>
<dbReference type="GO" id="GO:0000166">
    <property type="term" value="F:nucleotide binding"/>
    <property type="evidence" value="ECO:0007669"/>
    <property type="project" value="InterPro"/>
</dbReference>
<keyword evidence="3" id="KW-0520">NAD</keyword>
<dbReference type="InterPro" id="IPR055170">
    <property type="entry name" value="GFO_IDH_MocA-like_dom"/>
</dbReference>
<name>A0A328H9P0_ARTGO</name>
<organism evidence="6 7">
    <name type="scientific">Arthrobacter globiformis</name>
    <dbReference type="NCBI Taxonomy" id="1665"/>
    <lineage>
        <taxon>Bacteria</taxon>
        <taxon>Bacillati</taxon>
        <taxon>Actinomycetota</taxon>
        <taxon>Actinomycetes</taxon>
        <taxon>Micrococcales</taxon>
        <taxon>Micrococcaceae</taxon>
        <taxon>Arthrobacter</taxon>
    </lineage>
</organism>
<reference evidence="6 7" key="1">
    <citation type="submission" date="2018-04" db="EMBL/GenBank/DDBJ databases">
        <title>Bacteria isolated from cave deposits of Manipur.</title>
        <authorList>
            <person name="Sahoo D."/>
            <person name="Sarangthem I."/>
            <person name="Nandeibam J."/>
        </authorList>
    </citation>
    <scope>NUCLEOTIDE SEQUENCE [LARGE SCALE GENOMIC DNA]</scope>
    <source>
        <strain evidence="7">mrc11</strain>
    </source>
</reference>
<protein>
    <submittedName>
        <fullName evidence="6">Oxidoreductase</fullName>
    </submittedName>
</protein>
<accession>A0A328H9P0</accession>
<evidence type="ECO:0000256" key="1">
    <source>
        <dbReference type="ARBA" id="ARBA00010928"/>
    </source>
</evidence>
<evidence type="ECO:0000256" key="3">
    <source>
        <dbReference type="ARBA" id="ARBA00023027"/>
    </source>
</evidence>
<comment type="caution">
    <text evidence="6">The sequence shown here is derived from an EMBL/GenBank/DDBJ whole genome shotgun (WGS) entry which is preliminary data.</text>
</comment>
<evidence type="ECO:0000313" key="7">
    <source>
        <dbReference type="Proteomes" id="UP000249166"/>
    </source>
</evidence>